<proteinExistence type="predicted"/>
<evidence type="ECO:0000313" key="3">
    <source>
        <dbReference type="Proteomes" id="UP001302126"/>
    </source>
</evidence>
<dbReference type="EMBL" id="MU864376">
    <property type="protein sequence ID" value="KAK4189355.1"/>
    <property type="molecule type" value="Genomic_DNA"/>
</dbReference>
<evidence type="ECO:0000313" key="2">
    <source>
        <dbReference type="EMBL" id="KAK4189355.1"/>
    </source>
</evidence>
<name>A0AAN7AL10_9PEZI</name>
<dbReference type="Proteomes" id="UP001302126">
    <property type="component" value="Unassembled WGS sequence"/>
</dbReference>
<dbReference type="AlphaFoldDB" id="A0AAN7AL10"/>
<keyword evidence="3" id="KW-1185">Reference proteome</keyword>
<protein>
    <submittedName>
        <fullName evidence="2">Uncharacterized protein</fullName>
    </submittedName>
</protein>
<reference evidence="2" key="2">
    <citation type="submission" date="2023-05" db="EMBL/GenBank/DDBJ databases">
        <authorList>
            <consortium name="Lawrence Berkeley National Laboratory"/>
            <person name="Steindorff A."/>
            <person name="Hensen N."/>
            <person name="Bonometti L."/>
            <person name="Westerberg I."/>
            <person name="Brannstrom I.O."/>
            <person name="Guillou S."/>
            <person name="Cros-Aarteil S."/>
            <person name="Calhoun S."/>
            <person name="Haridas S."/>
            <person name="Kuo A."/>
            <person name="Mondo S."/>
            <person name="Pangilinan J."/>
            <person name="Riley R."/>
            <person name="Labutti K."/>
            <person name="Andreopoulos B."/>
            <person name="Lipzen A."/>
            <person name="Chen C."/>
            <person name="Yanf M."/>
            <person name="Daum C."/>
            <person name="Ng V."/>
            <person name="Clum A."/>
            <person name="Ohm R."/>
            <person name="Martin F."/>
            <person name="Silar P."/>
            <person name="Natvig D."/>
            <person name="Lalanne C."/>
            <person name="Gautier V."/>
            <person name="Ament-Velasquez S.L."/>
            <person name="Kruys A."/>
            <person name="Hutchinson M.I."/>
            <person name="Powell A.J."/>
            <person name="Barry K."/>
            <person name="Miller A.N."/>
            <person name="Grigoriev I.V."/>
            <person name="Debuchy R."/>
            <person name="Gladieux P."/>
            <person name="Thoren M.H."/>
            <person name="Johannesson H."/>
        </authorList>
    </citation>
    <scope>NUCLEOTIDE SEQUENCE</scope>
    <source>
        <strain evidence="2">PSN309</strain>
    </source>
</reference>
<accession>A0AAN7AL10</accession>
<reference evidence="2" key="1">
    <citation type="journal article" date="2023" name="Mol. Phylogenet. Evol.">
        <title>Genome-scale phylogeny and comparative genomics of the fungal order Sordariales.</title>
        <authorList>
            <person name="Hensen N."/>
            <person name="Bonometti L."/>
            <person name="Westerberg I."/>
            <person name="Brannstrom I.O."/>
            <person name="Guillou S."/>
            <person name="Cros-Aarteil S."/>
            <person name="Calhoun S."/>
            <person name="Haridas S."/>
            <person name="Kuo A."/>
            <person name="Mondo S."/>
            <person name="Pangilinan J."/>
            <person name="Riley R."/>
            <person name="LaButti K."/>
            <person name="Andreopoulos B."/>
            <person name="Lipzen A."/>
            <person name="Chen C."/>
            <person name="Yan M."/>
            <person name="Daum C."/>
            <person name="Ng V."/>
            <person name="Clum A."/>
            <person name="Steindorff A."/>
            <person name="Ohm R.A."/>
            <person name="Martin F."/>
            <person name="Silar P."/>
            <person name="Natvig D.O."/>
            <person name="Lalanne C."/>
            <person name="Gautier V."/>
            <person name="Ament-Velasquez S.L."/>
            <person name="Kruys A."/>
            <person name="Hutchinson M.I."/>
            <person name="Powell A.J."/>
            <person name="Barry K."/>
            <person name="Miller A.N."/>
            <person name="Grigoriev I.V."/>
            <person name="Debuchy R."/>
            <person name="Gladieux P."/>
            <person name="Hiltunen Thoren M."/>
            <person name="Johannesson H."/>
        </authorList>
    </citation>
    <scope>NUCLEOTIDE SEQUENCE</scope>
    <source>
        <strain evidence="2">PSN309</strain>
    </source>
</reference>
<organism evidence="2 3">
    <name type="scientific">Podospora australis</name>
    <dbReference type="NCBI Taxonomy" id="1536484"/>
    <lineage>
        <taxon>Eukaryota</taxon>
        <taxon>Fungi</taxon>
        <taxon>Dikarya</taxon>
        <taxon>Ascomycota</taxon>
        <taxon>Pezizomycotina</taxon>
        <taxon>Sordariomycetes</taxon>
        <taxon>Sordariomycetidae</taxon>
        <taxon>Sordariales</taxon>
        <taxon>Podosporaceae</taxon>
        <taxon>Podospora</taxon>
    </lineage>
</organism>
<gene>
    <name evidence="2" type="ORF">QBC35DRAFT_530917</name>
</gene>
<feature type="region of interest" description="Disordered" evidence="1">
    <location>
        <begin position="98"/>
        <end position="117"/>
    </location>
</feature>
<comment type="caution">
    <text evidence="2">The sequence shown here is derived from an EMBL/GenBank/DDBJ whole genome shotgun (WGS) entry which is preliminary data.</text>
</comment>
<sequence>MTVRDPGRYGQSGALSRRYGALGNAGTCKRFAVLRCLYGTGGQICVNDEADKAGKLPEWRRRVLALLWDGDACLSSVLVVGSVQDRRGYVYGTAGGLSKSRKSSRGFNDNNNQEQTKLQITKPKACEREPEQHGEGGTGLCCAQMTGKWLVAAFARRKTEPRDSLMGLSKKKEWVVSSAWQGRPHSNPSALRVARVREVGRRVQVQQAWGESVGGGAMDCLGGGGGGGANRFCGGSGIVLDGPPVWDLHFQSSTSLRKELAAFQVQLD</sequence>
<feature type="compositionally biased region" description="Polar residues" evidence="1">
    <location>
        <begin position="106"/>
        <end position="117"/>
    </location>
</feature>
<evidence type="ECO:0000256" key="1">
    <source>
        <dbReference type="SAM" id="MobiDB-lite"/>
    </source>
</evidence>